<evidence type="ECO:0000313" key="13">
    <source>
        <dbReference type="Proteomes" id="UP000007832"/>
    </source>
</evidence>
<feature type="domain" description="Thiaminase-2/PQQC" evidence="10">
    <location>
        <begin position="398"/>
        <end position="582"/>
    </location>
</feature>
<evidence type="ECO:0000256" key="9">
    <source>
        <dbReference type="ARBA" id="ARBA00022977"/>
    </source>
</evidence>
<dbReference type="InterPro" id="IPR013749">
    <property type="entry name" value="PM/HMP-P_kinase-1"/>
</dbReference>
<dbReference type="CDD" id="cd19365">
    <property type="entry name" value="TenA_C-like"/>
    <property type="match status" value="1"/>
</dbReference>
<dbReference type="STRING" id="1574624.GCA_001642025_01653"/>
<dbReference type="eggNOG" id="COG0351">
    <property type="taxonomic scope" value="Bacteria"/>
</dbReference>
<organism evidence="12 13">
    <name type="scientific">[Propionibacterium] namnetense SK182B-JCVI</name>
    <dbReference type="NCBI Taxonomy" id="1051006"/>
    <lineage>
        <taxon>Bacteria</taxon>
        <taxon>Bacillati</taxon>
        <taxon>Actinomycetota</taxon>
        <taxon>Actinomycetes</taxon>
        <taxon>Propionibacteriales</taxon>
        <taxon>Propionibacteriaceae</taxon>
        <taxon>Cutibacterium</taxon>
    </lineage>
</organism>
<dbReference type="UniPathway" id="UPA00060">
    <property type="reaction ID" value="UER00138"/>
</dbReference>
<dbReference type="Gene3D" id="1.20.910.10">
    <property type="entry name" value="Heme oxygenase-like"/>
    <property type="match status" value="1"/>
</dbReference>
<evidence type="ECO:0000256" key="5">
    <source>
        <dbReference type="ARBA" id="ARBA00022679"/>
    </source>
</evidence>
<dbReference type="NCBIfam" id="TIGR00097">
    <property type="entry name" value="HMP-P_kinase"/>
    <property type="match status" value="1"/>
</dbReference>
<dbReference type="GO" id="GO:0005524">
    <property type="term" value="F:ATP binding"/>
    <property type="evidence" value="ECO:0007669"/>
    <property type="project" value="UniProtKB-KW"/>
</dbReference>
<dbReference type="CDD" id="cd01169">
    <property type="entry name" value="HMPP_kinase"/>
    <property type="match status" value="1"/>
</dbReference>
<dbReference type="FunFam" id="3.40.1190.20:FF:000003">
    <property type="entry name" value="Phosphomethylpyrimidine kinase ThiD"/>
    <property type="match status" value="1"/>
</dbReference>
<dbReference type="SUPFAM" id="SSF48613">
    <property type="entry name" value="Heme oxygenase-like"/>
    <property type="match status" value="1"/>
</dbReference>
<evidence type="ECO:0000256" key="8">
    <source>
        <dbReference type="ARBA" id="ARBA00022840"/>
    </source>
</evidence>
<dbReference type="AlphaFoldDB" id="F9NY20"/>
<comment type="caution">
    <text evidence="12">The sequence shown here is derived from an EMBL/GenBank/DDBJ whole genome shotgun (WGS) entry which is preliminary data.</text>
</comment>
<dbReference type="EMBL" id="AFUN01000047">
    <property type="protein sequence ID" value="EGR94406.1"/>
    <property type="molecule type" value="Genomic_DNA"/>
</dbReference>
<dbReference type="Gene3D" id="3.40.1190.20">
    <property type="match status" value="1"/>
</dbReference>
<dbReference type="GO" id="GO:0009228">
    <property type="term" value="P:thiamine biosynthetic process"/>
    <property type="evidence" value="ECO:0007669"/>
    <property type="project" value="UniProtKB-KW"/>
</dbReference>
<dbReference type="Pfam" id="PF03070">
    <property type="entry name" value="TENA_THI-4"/>
    <property type="match status" value="1"/>
</dbReference>
<evidence type="ECO:0000256" key="2">
    <source>
        <dbReference type="ARBA" id="ARBA00000565"/>
    </source>
</evidence>
<dbReference type="NCBIfam" id="NF011301">
    <property type="entry name" value="PRK14713.1"/>
    <property type="match status" value="1"/>
</dbReference>
<keyword evidence="7 12" id="KW-0418">Kinase</keyword>
<dbReference type="GO" id="GO:0008902">
    <property type="term" value="F:hydroxymethylpyrimidine kinase activity"/>
    <property type="evidence" value="ECO:0007669"/>
    <property type="project" value="UniProtKB-EC"/>
</dbReference>
<dbReference type="PATRIC" id="fig|1051006.4.peg.2089"/>
<evidence type="ECO:0000256" key="7">
    <source>
        <dbReference type="ARBA" id="ARBA00022777"/>
    </source>
</evidence>
<dbReference type="SUPFAM" id="SSF53613">
    <property type="entry name" value="Ribokinase-like"/>
    <property type="match status" value="1"/>
</dbReference>
<dbReference type="PANTHER" id="PTHR20858:SF17">
    <property type="entry name" value="HYDROXYMETHYLPYRIMIDINE_PHOSPHOMETHYLPYRIMIDINE KINASE THI20-RELATED"/>
    <property type="match status" value="1"/>
</dbReference>
<keyword evidence="9" id="KW-0784">Thiamine biosynthesis</keyword>
<keyword evidence="5 12" id="KW-0808">Transferase</keyword>
<proteinExistence type="predicted"/>
<keyword evidence="6" id="KW-0547">Nucleotide-binding</keyword>
<gene>
    <name evidence="12" type="primary">thiD</name>
    <name evidence="12" type="ORF">HMPREF1162_1521</name>
</gene>
<protein>
    <submittedName>
        <fullName evidence="12">Phosphomethylpyrimidine kinase</fullName>
        <ecNumber evidence="12">2.7.4.7</ecNumber>
    </submittedName>
</protein>
<dbReference type="EC" id="2.7.4.7" evidence="12"/>
<name>F9NY20_9ACTN</name>
<accession>F9NY20</accession>
<comment type="function">
    <text evidence="3">Catalyzes the phosphorylation of hydroxymethylpyrimidine phosphate (HMP-P) to HMP-PP, and of HMP to HMP-P.</text>
</comment>
<evidence type="ECO:0000313" key="12">
    <source>
        <dbReference type="EMBL" id="EGR94406.1"/>
    </source>
</evidence>
<dbReference type="InterPro" id="IPR004399">
    <property type="entry name" value="HMP/HMP-P_kinase_dom"/>
</dbReference>
<dbReference type="InterPro" id="IPR016084">
    <property type="entry name" value="Haem_Oase-like_multi-hlx"/>
</dbReference>
<comment type="pathway">
    <text evidence="4">Cofactor biosynthesis; thiamine diphosphate biosynthesis; 4-amino-2-methyl-5-diphosphomethylpyrimidine from 5-amino-1-(5-phospho-D-ribosyl)imidazole: step 3/3.</text>
</comment>
<keyword evidence="8" id="KW-0067">ATP-binding</keyword>
<reference evidence="12 13" key="1">
    <citation type="submission" date="2011-07" db="EMBL/GenBank/DDBJ databases">
        <title>Genome Sequence of Propionibacterium acnes SK182B-JCVI.</title>
        <authorList>
            <person name="Durkin A.S."/>
            <person name="Madupu R."/>
            <person name="Hostetler J."/>
            <person name="Radune D."/>
            <person name="Torralba M."/>
            <person name="Methe B."/>
            <person name="Sutton G."/>
            <person name="Strausberg R.L."/>
            <person name="Nelson K.E."/>
        </authorList>
    </citation>
    <scope>NUCLEOTIDE SEQUENCE [LARGE SCALE GENOMIC DNA]</scope>
    <source>
        <strain evidence="12 13">SK182B-JCVI</strain>
    </source>
</reference>
<dbReference type="GO" id="GO:0005829">
    <property type="term" value="C:cytosol"/>
    <property type="evidence" value="ECO:0007669"/>
    <property type="project" value="TreeGrafter"/>
</dbReference>
<comment type="catalytic activity">
    <reaction evidence="2">
        <text>4-amino-2-methyl-5-(phosphooxymethyl)pyrimidine + ATP = 4-amino-2-methyl-5-(diphosphooxymethyl)pyrimidine + ADP</text>
        <dbReference type="Rhea" id="RHEA:19893"/>
        <dbReference type="ChEBI" id="CHEBI:30616"/>
        <dbReference type="ChEBI" id="CHEBI:57841"/>
        <dbReference type="ChEBI" id="CHEBI:58354"/>
        <dbReference type="ChEBI" id="CHEBI:456216"/>
        <dbReference type="EC" id="2.7.4.7"/>
    </reaction>
</comment>
<evidence type="ECO:0000256" key="1">
    <source>
        <dbReference type="ARBA" id="ARBA00000151"/>
    </source>
</evidence>
<dbReference type="GO" id="GO:0009229">
    <property type="term" value="P:thiamine diphosphate biosynthetic process"/>
    <property type="evidence" value="ECO:0007669"/>
    <property type="project" value="UniProtKB-UniPathway"/>
</dbReference>
<dbReference type="InterPro" id="IPR029056">
    <property type="entry name" value="Ribokinase-like"/>
</dbReference>
<evidence type="ECO:0000256" key="3">
    <source>
        <dbReference type="ARBA" id="ARBA00003848"/>
    </source>
</evidence>
<dbReference type="PANTHER" id="PTHR20858">
    <property type="entry name" value="PHOSPHOMETHYLPYRIMIDINE KINASE"/>
    <property type="match status" value="1"/>
</dbReference>
<evidence type="ECO:0000259" key="11">
    <source>
        <dbReference type="Pfam" id="PF08543"/>
    </source>
</evidence>
<feature type="domain" description="Pyridoxamine kinase/Phosphomethylpyrimidine kinase" evidence="11">
    <location>
        <begin position="84"/>
        <end position="331"/>
    </location>
</feature>
<dbReference type="eggNOG" id="COG0819">
    <property type="taxonomic scope" value="Bacteria"/>
</dbReference>
<evidence type="ECO:0000259" key="10">
    <source>
        <dbReference type="Pfam" id="PF03070"/>
    </source>
</evidence>
<dbReference type="GO" id="GO:0008972">
    <property type="term" value="F:phosphomethylpyrimidine kinase activity"/>
    <property type="evidence" value="ECO:0007669"/>
    <property type="project" value="UniProtKB-EC"/>
</dbReference>
<dbReference type="Proteomes" id="UP000007832">
    <property type="component" value="Unassembled WGS sequence"/>
</dbReference>
<dbReference type="Pfam" id="PF08543">
    <property type="entry name" value="Phos_pyr_kin"/>
    <property type="match status" value="1"/>
</dbReference>
<evidence type="ECO:0000256" key="4">
    <source>
        <dbReference type="ARBA" id="ARBA00004769"/>
    </source>
</evidence>
<sequence length="583" mass="61727">MLPAFVGILKVRGQFSATEHESLSLQGAILVLGHGVRLGGAEITPVEPDLVRTGEGMSKMVISTTDAAAERGAIPRVLSIAGTDPSGGAGTAADTKSITAAGGYAMTVATSLVAQNTTGVRALHTPSTEFLEQQLSAISDDVTIDAVKTGMLGTVEIVDTVAAFLDVHRPPVVVVDPVMVATSGDRLLAPDAEAAMREFCRRATVITPNTSELAVLCQSDPATTQEQAVEQARRWAAETGTAVVVKTGHLDSQRVDNVWVTPDGTTYTAPATRVETTNTHGTGCSLSSALATRLGAGDTPGNALVWVTDWLHEAIQYGSALNVGKGHGPVDHSHRARRLAEDASAVAWLAPIDPLESPEDLVGSAEPVPEAVVAPGGPWTTALWQASGDIARRIEDANFVAALVDGTLSKSAFEFYLGQDAQYLTYYSRALASLAARAVDPEESVWWAQSSQACLVEEAELHRSWLGDRGEAIAGPVTMAYTDFLLARTLGDDYVVGTAAVLPCFWLYAHLGAKVPHVPEDHPYASWLQTYGDPEFVEGTSHTISVVEKAFENASPVGRARAAHAYLTACRHELEFFDQALRV</sequence>
<comment type="catalytic activity">
    <reaction evidence="1">
        <text>4-amino-5-hydroxymethyl-2-methylpyrimidine + ATP = 4-amino-2-methyl-5-(phosphooxymethyl)pyrimidine + ADP + H(+)</text>
        <dbReference type="Rhea" id="RHEA:23096"/>
        <dbReference type="ChEBI" id="CHEBI:15378"/>
        <dbReference type="ChEBI" id="CHEBI:16892"/>
        <dbReference type="ChEBI" id="CHEBI:30616"/>
        <dbReference type="ChEBI" id="CHEBI:58354"/>
        <dbReference type="ChEBI" id="CHEBI:456216"/>
        <dbReference type="EC" id="2.7.1.49"/>
    </reaction>
</comment>
<evidence type="ECO:0000256" key="6">
    <source>
        <dbReference type="ARBA" id="ARBA00022741"/>
    </source>
</evidence>
<dbReference type="InterPro" id="IPR004305">
    <property type="entry name" value="Thiaminase-2/PQQC"/>
</dbReference>